<dbReference type="OrthoDB" id="35944at10239"/>
<feature type="transmembrane region" description="Helical" evidence="1">
    <location>
        <begin position="7"/>
        <end position="27"/>
    </location>
</feature>
<keyword evidence="1" id="KW-1133">Transmembrane helix</keyword>
<organism evidence="2 3">
    <name type="scientific">Pseudomonas phage KPP21</name>
    <dbReference type="NCBI Taxonomy" id="1678082"/>
    <lineage>
        <taxon>Viruses</taxon>
        <taxon>Duplodnaviria</taxon>
        <taxon>Heunggongvirae</taxon>
        <taxon>Uroviricota</taxon>
        <taxon>Caudoviricetes</taxon>
        <taxon>Schitoviridae</taxon>
        <taxon>Migulavirinae</taxon>
        <taxon>Luzseptimavirus</taxon>
        <taxon>Luzseptimavirus KPP21</taxon>
    </lineage>
</organism>
<accession>A0A0H5B3D2</accession>
<dbReference type="GeneID" id="26645329"/>
<evidence type="ECO:0000313" key="3">
    <source>
        <dbReference type="Proteomes" id="UP000203732"/>
    </source>
</evidence>
<keyword evidence="1" id="KW-0472">Membrane</keyword>
<evidence type="ECO:0000313" key="2">
    <source>
        <dbReference type="EMBL" id="BAR94672.1"/>
    </source>
</evidence>
<dbReference type="RefSeq" id="YP_009219062.1">
    <property type="nucleotide sequence ID" value="NC_029017.1"/>
</dbReference>
<evidence type="ECO:0000256" key="1">
    <source>
        <dbReference type="SAM" id="Phobius"/>
    </source>
</evidence>
<name>A0A0H5B3D2_BPK21</name>
<feature type="transmembrane region" description="Helical" evidence="1">
    <location>
        <begin position="33"/>
        <end position="55"/>
    </location>
</feature>
<dbReference type="KEGG" id="vg:26645329"/>
<dbReference type="Proteomes" id="UP000203732">
    <property type="component" value="Segment"/>
</dbReference>
<organismHost>
    <name type="scientific">Pseudomonas aeruginosa</name>
    <dbReference type="NCBI Taxonomy" id="287"/>
</organismHost>
<keyword evidence="3" id="KW-1185">Reference proteome</keyword>
<proteinExistence type="predicted"/>
<keyword evidence="1" id="KW-0812">Transmembrane</keyword>
<dbReference type="EMBL" id="LC064302">
    <property type="protein sequence ID" value="BAR94672.1"/>
    <property type="molecule type" value="Genomic_DNA"/>
</dbReference>
<sequence length="65" mass="7134">MDALKVFVGVCLFLGIIVGGAFVVYVASWVFRIIGFLFAVAIVLCLIGVLFWEILANAFKKKGEH</sequence>
<reference evidence="2 3" key="1">
    <citation type="submission" date="2015-07" db="EMBL/GenBank/DDBJ databases">
        <title>Characterization of Pseudomonas aeruginosa phage KPP21 belonging to family Podoviridae genus N4-like viruses, isolated in Japan.</title>
        <authorList>
            <person name="Shigehisa R."/>
            <person name="Uchiyama J."/>
            <person name="Kato S."/>
            <person name="Takemura-Uchiyama I."/>
            <person name="Ujihara T."/>
            <person name="Sakaguchi Y."/>
            <person name="Okamoto N."/>
            <person name="Shimakura H."/>
            <person name="Daibata M."/>
            <person name="Sakaguchi M."/>
            <person name="Matsuzaki S."/>
        </authorList>
    </citation>
    <scope>NUCLEOTIDE SEQUENCE [LARGE SCALE GENOMIC DNA]</scope>
</reference>
<protein>
    <submittedName>
        <fullName evidence="2">Uncharacterized protein</fullName>
    </submittedName>
</protein>